<evidence type="ECO:0000256" key="3">
    <source>
        <dbReference type="ARBA" id="ARBA00023242"/>
    </source>
</evidence>
<dbReference type="AlphaFoldDB" id="G4YYI8"/>
<dbReference type="CDD" id="cd16100">
    <property type="entry name" value="ARID"/>
    <property type="match status" value="1"/>
</dbReference>
<proteinExistence type="predicted"/>
<evidence type="ECO:0000256" key="2">
    <source>
        <dbReference type="ARBA" id="ARBA00023163"/>
    </source>
</evidence>
<organism evidence="6 7">
    <name type="scientific">Phytophthora sojae (strain P6497)</name>
    <name type="common">Soybean stem and root rot agent</name>
    <name type="synonym">Phytophthora megasperma f. sp. glycines</name>
    <dbReference type="NCBI Taxonomy" id="1094619"/>
    <lineage>
        <taxon>Eukaryota</taxon>
        <taxon>Sar</taxon>
        <taxon>Stramenopiles</taxon>
        <taxon>Oomycota</taxon>
        <taxon>Peronosporomycetes</taxon>
        <taxon>Peronosporales</taxon>
        <taxon>Peronosporaceae</taxon>
        <taxon>Phytophthora</taxon>
    </lineage>
</organism>
<dbReference type="SUPFAM" id="SSF46774">
    <property type="entry name" value="ARID-like"/>
    <property type="match status" value="1"/>
</dbReference>
<evidence type="ECO:0000259" key="5">
    <source>
        <dbReference type="PROSITE" id="PS51011"/>
    </source>
</evidence>
<dbReference type="EMBL" id="JH159152">
    <property type="protein sequence ID" value="EGZ24575.1"/>
    <property type="molecule type" value="Genomic_DNA"/>
</dbReference>
<keyword evidence="1" id="KW-0805">Transcription regulation</keyword>
<dbReference type="SMART" id="SM00501">
    <property type="entry name" value="BRIGHT"/>
    <property type="match status" value="1"/>
</dbReference>
<keyword evidence="2" id="KW-0804">Transcription</keyword>
<feature type="compositionally biased region" description="Acidic residues" evidence="4">
    <location>
        <begin position="501"/>
        <end position="516"/>
    </location>
</feature>
<dbReference type="InParanoid" id="G4YYI8"/>
<evidence type="ECO:0000313" key="6">
    <source>
        <dbReference type="EMBL" id="EGZ24575.1"/>
    </source>
</evidence>
<dbReference type="RefSeq" id="XP_009519863.1">
    <property type="nucleotide sequence ID" value="XM_009521568.1"/>
</dbReference>
<dbReference type="InterPro" id="IPR001606">
    <property type="entry name" value="ARID_dom"/>
</dbReference>
<evidence type="ECO:0000256" key="4">
    <source>
        <dbReference type="SAM" id="MobiDB-lite"/>
    </source>
</evidence>
<keyword evidence="7" id="KW-1185">Reference proteome</keyword>
<dbReference type="GeneID" id="20655074"/>
<evidence type="ECO:0000256" key="1">
    <source>
        <dbReference type="ARBA" id="ARBA00023015"/>
    </source>
</evidence>
<evidence type="ECO:0000313" key="7">
    <source>
        <dbReference type="Proteomes" id="UP000002640"/>
    </source>
</evidence>
<dbReference type="Gene3D" id="1.10.150.60">
    <property type="entry name" value="ARID DNA-binding domain"/>
    <property type="match status" value="1"/>
</dbReference>
<gene>
    <name evidence="6" type="ORF">PHYSODRAFT_478993</name>
</gene>
<dbReference type="OMA" id="AQHPTCM"/>
<dbReference type="InterPro" id="IPR052406">
    <property type="entry name" value="Chromatin_Remodeling_Comp"/>
</dbReference>
<dbReference type="InterPro" id="IPR036431">
    <property type="entry name" value="ARID_dom_sf"/>
</dbReference>
<sequence length="677" mass="74789">MATTAKDAVLALQLTCRGDAARESTLRDWVKFLEGRCETALLQSLPKTPTGAAIDWLKLYEEVVARGGFAVVSQRQQWAEIQGANGLNVKGLMPYQLAAHYDKYLRAFEEKQLFGRDLPPSLATMSVLSSKRRAQQSEMTDDDAPVATMQDLHDAQGGTGGTPLPRANKRFKAQQELQTHLGSLHNIVLALDSDIPEQVMQALNLLTVLSYGDSSGDANASHQHMHHHHQTGTSAATNANATANENELLVDNVPGLLDALYRQLVACRLLPSEKELEQQQARRRLLNLTVEDGERELLDSRALMVLNILRNLAIIGANEKPIAAHDELCVFFIMALRYVNSSDARNCRGGRSRAAVDIGDHVLDTLCAISKRIDFLALHPPAALEVWHPQYQLSSQLWKKERVVPLECLLRELRRILVGRELKQQRRSVVLRACELLTNVCRDVGIKKYLSSSAALQDPALLDRVVGLMGCSRQEFLPRGSKHKQQQQAHGFPAEANYDMDAEDSEDSEDDETDGDDNSRWPAPWENDGLPSGIGMGVVFVSPEGVRHTTSSPHVGGTHAAHSVQFGDEAIQLDHEMRDAALEVLFRLSDYDDATKLRMAQHPTCMRRLAGALLSCVGRPEASRIIVATLCNISMNRATFPYFLAIEKDLILVACSDVSVSDILNNVVADVYGMHSL</sequence>
<name>G4YYI8_PHYSP</name>
<keyword evidence="3" id="KW-0539">Nucleus</keyword>
<dbReference type="STRING" id="1094619.G4YYI8"/>
<feature type="domain" description="ARID" evidence="5">
    <location>
        <begin position="19"/>
        <end position="113"/>
    </location>
</feature>
<dbReference type="KEGG" id="psoj:PHYSODRAFT_478993"/>
<protein>
    <recommendedName>
        <fullName evidence="5">ARID domain-containing protein</fullName>
    </recommendedName>
</protein>
<dbReference type="SMART" id="SM01014">
    <property type="entry name" value="ARID"/>
    <property type="match status" value="1"/>
</dbReference>
<feature type="region of interest" description="Disordered" evidence="4">
    <location>
        <begin position="501"/>
        <end position="531"/>
    </location>
</feature>
<dbReference type="GO" id="GO:0003677">
    <property type="term" value="F:DNA binding"/>
    <property type="evidence" value="ECO:0007669"/>
    <property type="project" value="InterPro"/>
</dbReference>
<dbReference type="PROSITE" id="PS51011">
    <property type="entry name" value="ARID"/>
    <property type="match status" value="1"/>
</dbReference>
<dbReference type="PANTHER" id="PTHR22970">
    <property type="entry name" value="AT-RICH INTERACTIVE DOMAIN-CONTAINING PROTEIN 2"/>
    <property type="match status" value="1"/>
</dbReference>
<dbReference type="Pfam" id="PF01388">
    <property type="entry name" value="ARID"/>
    <property type="match status" value="1"/>
</dbReference>
<dbReference type="PANTHER" id="PTHR22970:SF14">
    <property type="entry name" value="AT-RICH INTERACTIVE DOMAIN-CONTAINING PROTEIN 2"/>
    <property type="match status" value="1"/>
</dbReference>
<dbReference type="Proteomes" id="UP000002640">
    <property type="component" value="Unassembled WGS sequence"/>
</dbReference>
<reference evidence="6 7" key="1">
    <citation type="journal article" date="2006" name="Science">
        <title>Phytophthora genome sequences uncover evolutionary origins and mechanisms of pathogenesis.</title>
        <authorList>
            <person name="Tyler B.M."/>
            <person name="Tripathy S."/>
            <person name="Zhang X."/>
            <person name="Dehal P."/>
            <person name="Jiang R.H."/>
            <person name="Aerts A."/>
            <person name="Arredondo F.D."/>
            <person name="Baxter L."/>
            <person name="Bensasson D."/>
            <person name="Beynon J.L."/>
            <person name="Chapman J."/>
            <person name="Damasceno C.M."/>
            <person name="Dorrance A.E."/>
            <person name="Dou D."/>
            <person name="Dickerman A.W."/>
            <person name="Dubchak I.L."/>
            <person name="Garbelotto M."/>
            <person name="Gijzen M."/>
            <person name="Gordon S.G."/>
            <person name="Govers F."/>
            <person name="Grunwald N.J."/>
            <person name="Huang W."/>
            <person name="Ivors K.L."/>
            <person name="Jones R.W."/>
            <person name="Kamoun S."/>
            <person name="Krampis K."/>
            <person name="Lamour K.H."/>
            <person name="Lee M.K."/>
            <person name="McDonald W.H."/>
            <person name="Medina M."/>
            <person name="Meijer H.J."/>
            <person name="Nordberg E.K."/>
            <person name="Maclean D.J."/>
            <person name="Ospina-Giraldo M.D."/>
            <person name="Morris P.F."/>
            <person name="Phuntumart V."/>
            <person name="Putnam N.H."/>
            <person name="Rash S."/>
            <person name="Rose J.K."/>
            <person name="Sakihama Y."/>
            <person name="Salamov A.A."/>
            <person name="Savidor A."/>
            <person name="Scheuring C.F."/>
            <person name="Smith B.M."/>
            <person name="Sobral B.W."/>
            <person name="Terry A."/>
            <person name="Torto-Alalibo T.A."/>
            <person name="Win J."/>
            <person name="Xu Z."/>
            <person name="Zhang H."/>
            <person name="Grigoriev I.V."/>
            <person name="Rokhsar D.S."/>
            <person name="Boore J.L."/>
        </authorList>
    </citation>
    <scope>NUCLEOTIDE SEQUENCE [LARGE SCALE GENOMIC DNA]</scope>
    <source>
        <strain evidence="6 7">P6497</strain>
    </source>
</reference>
<accession>G4YYI8</accession>